<protein>
    <submittedName>
        <fullName evidence="5">Basic helix-loop-helix (BHLH) DNA-binding superfamily protein</fullName>
    </submittedName>
</protein>
<accession>A0A7J0H6P0</accession>
<evidence type="ECO:0000313" key="5">
    <source>
        <dbReference type="EMBL" id="GFZ18766.1"/>
    </source>
</evidence>
<evidence type="ECO:0000256" key="4">
    <source>
        <dbReference type="SAM" id="MobiDB-lite"/>
    </source>
</evidence>
<dbReference type="GO" id="GO:0003700">
    <property type="term" value="F:DNA-binding transcription factor activity"/>
    <property type="evidence" value="ECO:0007669"/>
    <property type="project" value="InterPro"/>
</dbReference>
<dbReference type="PANTHER" id="PTHR45914">
    <property type="entry name" value="TRANSCRIPTION FACTOR HEC3-RELATED"/>
    <property type="match status" value="1"/>
</dbReference>
<dbReference type="InterPro" id="IPR045843">
    <property type="entry name" value="IND-like"/>
</dbReference>
<evidence type="ECO:0000256" key="1">
    <source>
        <dbReference type="ARBA" id="ARBA00004123"/>
    </source>
</evidence>
<comment type="subcellular location">
    <subcellularLocation>
        <location evidence="1">Nucleus</location>
    </subcellularLocation>
</comment>
<keyword evidence="3" id="KW-0539">Nucleus</keyword>
<keyword evidence="2 5" id="KW-0238">DNA-binding</keyword>
<evidence type="ECO:0000313" key="6">
    <source>
        <dbReference type="Proteomes" id="UP000585474"/>
    </source>
</evidence>
<proteinExistence type="predicted"/>
<dbReference type="EMBL" id="BJWL01000027">
    <property type="protein sequence ID" value="GFZ18766.1"/>
    <property type="molecule type" value="Genomic_DNA"/>
</dbReference>
<reference evidence="5 6" key="1">
    <citation type="submission" date="2019-07" db="EMBL/GenBank/DDBJ databases">
        <title>De Novo Assembly of kiwifruit Actinidia rufa.</title>
        <authorList>
            <person name="Sugita-Konishi S."/>
            <person name="Sato K."/>
            <person name="Mori E."/>
            <person name="Abe Y."/>
            <person name="Kisaki G."/>
            <person name="Hamano K."/>
            <person name="Suezawa K."/>
            <person name="Otani M."/>
            <person name="Fukuda T."/>
            <person name="Manabe T."/>
            <person name="Gomi K."/>
            <person name="Tabuchi M."/>
            <person name="Akimitsu K."/>
            <person name="Kataoka I."/>
        </authorList>
    </citation>
    <scope>NUCLEOTIDE SEQUENCE [LARGE SCALE GENOMIC DNA]</scope>
    <source>
        <strain evidence="6">cv. Fuchu</strain>
    </source>
</reference>
<feature type="compositionally biased region" description="Basic and acidic residues" evidence="4">
    <location>
        <begin position="38"/>
        <end position="49"/>
    </location>
</feature>
<comment type="caution">
    <text evidence="5">The sequence shown here is derived from an EMBL/GenBank/DDBJ whole genome shotgun (WGS) entry which is preliminary data.</text>
</comment>
<keyword evidence="6" id="KW-1185">Reference proteome</keyword>
<sequence>MIFGIAAMQPVHVDPESVRPPQRRNVRISRDPQSVAAKAEEREDKREDQDPADAGPGRDQNGHGLDVGRGGALCQVPEEASPGFGAGRG</sequence>
<name>A0A7J0H6P0_9ERIC</name>
<dbReference type="Proteomes" id="UP000585474">
    <property type="component" value="Unassembled WGS sequence"/>
</dbReference>
<organism evidence="5 6">
    <name type="scientific">Actinidia rufa</name>
    <dbReference type="NCBI Taxonomy" id="165716"/>
    <lineage>
        <taxon>Eukaryota</taxon>
        <taxon>Viridiplantae</taxon>
        <taxon>Streptophyta</taxon>
        <taxon>Embryophyta</taxon>
        <taxon>Tracheophyta</taxon>
        <taxon>Spermatophyta</taxon>
        <taxon>Magnoliopsida</taxon>
        <taxon>eudicotyledons</taxon>
        <taxon>Gunneridae</taxon>
        <taxon>Pentapetalae</taxon>
        <taxon>asterids</taxon>
        <taxon>Ericales</taxon>
        <taxon>Actinidiaceae</taxon>
        <taxon>Actinidia</taxon>
    </lineage>
</organism>
<dbReference type="GO" id="GO:0005634">
    <property type="term" value="C:nucleus"/>
    <property type="evidence" value="ECO:0007669"/>
    <property type="project" value="UniProtKB-SubCell"/>
</dbReference>
<evidence type="ECO:0000256" key="2">
    <source>
        <dbReference type="ARBA" id="ARBA00023125"/>
    </source>
</evidence>
<dbReference type="AlphaFoldDB" id="A0A7J0H6P0"/>
<dbReference type="PANTHER" id="PTHR45914:SF54">
    <property type="entry name" value="OS08G0471401 PROTEIN"/>
    <property type="match status" value="1"/>
</dbReference>
<gene>
    <name evidence="5" type="ORF">Acr_27g0005050</name>
</gene>
<dbReference type="GO" id="GO:0003677">
    <property type="term" value="F:DNA binding"/>
    <property type="evidence" value="ECO:0007669"/>
    <property type="project" value="UniProtKB-KW"/>
</dbReference>
<evidence type="ECO:0000256" key="3">
    <source>
        <dbReference type="ARBA" id="ARBA00023242"/>
    </source>
</evidence>
<feature type="region of interest" description="Disordered" evidence="4">
    <location>
        <begin position="1"/>
        <end position="89"/>
    </location>
</feature>
<dbReference type="OrthoDB" id="2017571at2759"/>